<dbReference type="InterPro" id="IPR006115">
    <property type="entry name" value="6PGDH_NADP-bd"/>
</dbReference>
<dbReference type="PIRSF" id="PIRSF000103">
    <property type="entry name" value="HIBADH"/>
    <property type="match status" value="1"/>
</dbReference>
<accession>A0A0K6H0S6</accession>
<dbReference type="AlphaFoldDB" id="A0A0K6H0S6"/>
<organism evidence="6 7">
    <name type="scientific">Gulbenkiania indica</name>
    <dbReference type="NCBI Taxonomy" id="375574"/>
    <lineage>
        <taxon>Bacteria</taxon>
        <taxon>Pseudomonadati</taxon>
        <taxon>Pseudomonadota</taxon>
        <taxon>Betaproteobacteria</taxon>
        <taxon>Neisseriales</taxon>
        <taxon>Chromobacteriaceae</taxon>
        <taxon>Gulbenkiania</taxon>
    </lineage>
</organism>
<dbReference type="InterPro" id="IPR013328">
    <property type="entry name" value="6PGD_dom2"/>
</dbReference>
<dbReference type="Pfam" id="PF14833">
    <property type="entry name" value="NAD_binding_11"/>
    <property type="match status" value="1"/>
</dbReference>
<dbReference type="GO" id="GO:0016491">
    <property type="term" value="F:oxidoreductase activity"/>
    <property type="evidence" value="ECO:0007669"/>
    <property type="project" value="UniProtKB-KW"/>
</dbReference>
<dbReference type="PANTHER" id="PTHR43060">
    <property type="entry name" value="3-HYDROXYISOBUTYRATE DEHYDROGENASE-LIKE 1, MITOCHONDRIAL-RELATED"/>
    <property type="match status" value="1"/>
</dbReference>
<evidence type="ECO:0000313" key="6">
    <source>
        <dbReference type="EMBL" id="CUA84441.1"/>
    </source>
</evidence>
<dbReference type="Gene3D" id="3.40.50.720">
    <property type="entry name" value="NAD(P)-binding Rossmann-like Domain"/>
    <property type="match status" value="1"/>
</dbReference>
<dbReference type="GO" id="GO:0050661">
    <property type="term" value="F:NADP binding"/>
    <property type="evidence" value="ECO:0007669"/>
    <property type="project" value="InterPro"/>
</dbReference>
<dbReference type="Proteomes" id="UP000243535">
    <property type="component" value="Unassembled WGS sequence"/>
</dbReference>
<gene>
    <name evidence="6" type="ORF">Ga0061063_2086</name>
</gene>
<dbReference type="EMBL" id="CYHA01000004">
    <property type="protein sequence ID" value="CUA84441.1"/>
    <property type="molecule type" value="Genomic_DNA"/>
</dbReference>
<keyword evidence="1" id="KW-0560">Oxidoreductase</keyword>
<evidence type="ECO:0000313" key="7">
    <source>
        <dbReference type="Proteomes" id="UP000243535"/>
    </source>
</evidence>
<dbReference type="InterPro" id="IPR008927">
    <property type="entry name" value="6-PGluconate_DH-like_C_sf"/>
</dbReference>
<proteinExistence type="predicted"/>
<dbReference type="Pfam" id="PF03446">
    <property type="entry name" value="NAD_binding_2"/>
    <property type="match status" value="1"/>
</dbReference>
<dbReference type="PANTHER" id="PTHR43060:SF15">
    <property type="entry name" value="3-HYDROXYISOBUTYRATE DEHYDROGENASE-LIKE 1, MITOCHONDRIAL-RELATED"/>
    <property type="match status" value="1"/>
</dbReference>
<dbReference type="STRING" id="375574.GCA_001418035_01876"/>
<name>A0A0K6H0S6_9NEIS</name>
<evidence type="ECO:0000256" key="2">
    <source>
        <dbReference type="ARBA" id="ARBA00023027"/>
    </source>
</evidence>
<reference evidence="7" key="1">
    <citation type="submission" date="2015-08" db="EMBL/GenBank/DDBJ databases">
        <authorList>
            <person name="Varghese N."/>
        </authorList>
    </citation>
    <scope>NUCLEOTIDE SEQUENCE [LARGE SCALE GENOMIC DNA]</scope>
    <source>
        <strain evidence="7">DSM 17901</strain>
    </source>
</reference>
<evidence type="ECO:0000256" key="3">
    <source>
        <dbReference type="PIRSR" id="PIRSR000103-1"/>
    </source>
</evidence>
<dbReference type="InterPro" id="IPR015815">
    <property type="entry name" value="HIBADH-related"/>
</dbReference>
<protein>
    <submittedName>
        <fullName evidence="6">3-hydroxyisobutyrate dehydrogenase or related beta-hydroxyacid dehydrogenase</fullName>
    </submittedName>
</protein>
<feature type="domain" description="3-hydroxyisobutyrate dehydrogenase-like NAD-binding" evidence="5">
    <location>
        <begin position="164"/>
        <end position="285"/>
    </location>
</feature>
<sequence>MPTLGFAGLGLMGTPLARRLLAAGHAVWVWNRSPEKAEVLRADGAQPASLMEMAATCEIIFLCLADTAAVQEVVSGAQGLRAGLRPGQVVVDLSSIDPAATRTLAETVATCGARWVDAPVSGGVRGAQEGRLVVMAGGEAAALERVRPYLAAFAQRVTHMGGSGAGQLTKVCNQLIVATQSLLIAEAVSLAERSGVDASLLAPALAGGFADSLPFQILAPRMAHRSHAPVQWKVSTLLKDLENALQVARSCEAAVPLAALATQLMRMVAAGGRSEADLSEVIALYATAEGA</sequence>
<dbReference type="SUPFAM" id="SSF48179">
    <property type="entry name" value="6-phosphogluconate dehydrogenase C-terminal domain-like"/>
    <property type="match status" value="1"/>
</dbReference>
<evidence type="ECO:0000259" key="4">
    <source>
        <dbReference type="Pfam" id="PF03446"/>
    </source>
</evidence>
<dbReference type="InterPro" id="IPR036291">
    <property type="entry name" value="NAD(P)-bd_dom_sf"/>
</dbReference>
<dbReference type="Gene3D" id="1.10.1040.10">
    <property type="entry name" value="N-(1-d-carboxylethyl)-l-norvaline Dehydrogenase, domain 2"/>
    <property type="match status" value="1"/>
</dbReference>
<dbReference type="InterPro" id="IPR029154">
    <property type="entry name" value="HIBADH-like_NADP-bd"/>
</dbReference>
<keyword evidence="7" id="KW-1185">Reference proteome</keyword>
<dbReference type="SUPFAM" id="SSF51735">
    <property type="entry name" value="NAD(P)-binding Rossmann-fold domains"/>
    <property type="match status" value="1"/>
</dbReference>
<dbReference type="GO" id="GO:0051287">
    <property type="term" value="F:NAD binding"/>
    <property type="evidence" value="ECO:0007669"/>
    <property type="project" value="InterPro"/>
</dbReference>
<keyword evidence="2" id="KW-0520">NAD</keyword>
<feature type="domain" description="6-phosphogluconate dehydrogenase NADP-binding" evidence="4">
    <location>
        <begin position="4"/>
        <end position="161"/>
    </location>
</feature>
<feature type="active site" evidence="3">
    <location>
        <position position="170"/>
    </location>
</feature>
<evidence type="ECO:0000259" key="5">
    <source>
        <dbReference type="Pfam" id="PF14833"/>
    </source>
</evidence>
<evidence type="ECO:0000256" key="1">
    <source>
        <dbReference type="ARBA" id="ARBA00023002"/>
    </source>
</evidence>